<dbReference type="PANTHER" id="PTHR37928:SF2">
    <property type="entry name" value="GPI ANCHORED CFEM DOMAIN PROTEIN (AFU_ORTHOLOGUE AFUA_6G10580)"/>
    <property type="match status" value="1"/>
</dbReference>
<evidence type="ECO:0000256" key="12">
    <source>
        <dbReference type="ARBA" id="ARBA00023180"/>
    </source>
</evidence>
<evidence type="ECO:0000256" key="11">
    <source>
        <dbReference type="ARBA" id="ARBA00023157"/>
    </source>
</evidence>
<keyword evidence="10" id="KW-0472">Membrane</keyword>
<keyword evidence="13" id="KW-0449">Lipoprotein</keyword>
<gene>
    <name evidence="17" type="ORF">LOC62_02G003428</name>
</gene>
<dbReference type="Proteomes" id="UP000827549">
    <property type="component" value="Chromosome 2"/>
</dbReference>
<evidence type="ECO:0000256" key="6">
    <source>
        <dbReference type="ARBA" id="ARBA00022617"/>
    </source>
</evidence>
<dbReference type="PANTHER" id="PTHR37928">
    <property type="entry name" value="CFEM DOMAIN PROTEIN (AFU_ORTHOLOGUE AFUA_6G14090)"/>
    <property type="match status" value="1"/>
</dbReference>
<keyword evidence="8 15" id="KW-0732">Signal</keyword>
<evidence type="ECO:0000256" key="9">
    <source>
        <dbReference type="ARBA" id="ARBA00023004"/>
    </source>
</evidence>
<dbReference type="AlphaFoldDB" id="A0AAF0Y8H4"/>
<evidence type="ECO:0000256" key="4">
    <source>
        <dbReference type="ARBA" id="ARBA00022475"/>
    </source>
</evidence>
<reference evidence="17" key="1">
    <citation type="submission" date="2023-10" db="EMBL/GenBank/DDBJ databases">
        <authorList>
            <person name="Noh H."/>
        </authorList>
    </citation>
    <scope>NUCLEOTIDE SEQUENCE</scope>
    <source>
        <strain evidence="17">DUCC4014</strain>
    </source>
</reference>
<evidence type="ECO:0000256" key="13">
    <source>
        <dbReference type="ARBA" id="ARBA00023288"/>
    </source>
</evidence>
<dbReference type="RefSeq" id="XP_062625946.1">
    <property type="nucleotide sequence ID" value="XM_062769962.1"/>
</dbReference>
<dbReference type="GeneID" id="87806671"/>
<keyword evidence="5" id="KW-0964">Secreted</keyword>
<keyword evidence="7" id="KW-0479">Metal-binding</keyword>
<dbReference type="PROSITE" id="PS52012">
    <property type="entry name" value="CFEM"/>
    <property type="match status" value="1"/>
</dbReference>
<keyword evidence="18" id="KW-1185">Reference proteome</keyword>
<dbReference type="InterPro" id="IPR051735">
    <property type="entry name" value="CFEM_domain"/>
</dbReference>
<keyword evidence="12" id="KW-0325">Glycoprotein</keyword>
<evidence type="ECO:0000256" key="15">
    <source>
        <dbReference type="SAM" id="SignalP"/>
    </source>
</evidence>
<feature type="chain" id="PRO_5042157690" description="CFEM domain-containing protein" evidence="15">
    <location>
        <begin position="19"/>
        <end position="455"/>
    </location>
</feature>
<evidence type="ECO:0000256" key="5">
    <source>
        <dbReference type="ARBA" id="ARBA00022525"/>
    </source>
</evidence>
<feature type="region of interest" description="Disordered" evidence="14">
    <location>
        <begin position="43"/>
        <end position="113"/>
    </location>
</feature>
<dbReference type="EMBL" id="CP086715">
    <property type="protein sequence ID" value="WOO79914.1"/>
    <property type="molecule type" value="Genomic_DNA"/>
</dbReference>
<dbReference type="GO" id="GO:0005576">
    <property type="term" value="C:extracellular region"/>
    <property type="evidence" value="ECO:0007669"/>
    <property type="project" value="UniProtKB-SubCell"/>
</dbReference>
<dbReference type="InterPro" id="IPR008427">
    <property type="entry name" value="Extracellular_membr_CFEM_dom"/>
</dbReference>
<sequence>MKLTTLTAAAAALGTANAYWVSYDWGRPVTEAGWYGPSAPPGVKTVPSPNGGGAGPTTPPVLVASPPPASAAPSAAPTSKAPPAPASAAPSSAAPSAKPSAPPVDPNIPHSSNGTIPDLSKLTTCALNCVLNNIATAGCNSPLDSACMCYGANYINLVTKCVTSNCPPEDALPALDVGRKICPNLNLPDLSSLDICASKCIVTSLPATGCAGPLDNNCICSAPFINQVAPCLLNACPNDKVVDALNFVPSICPNLPLPDLKPLQTCAKNCVIDTIKSQKCNSPLNTGCICTESFTNVATQCIFKACDSTAVPAVLKLETNMCPNLHLPNLDSLSPCGVNCIVKSIQSQKCAGPLDNNCICSLGFPLAAAGCIIGSCGFGDLGPAINLEFGQCKPGGILSAKCQASGIFKLLQPACWFSGFKNNAAPANQRRGTPEATEMKRIYDMYMRGELDSYL</sequence>
<dbReference type="Pfam" id="PF05730">
    <property type="entry name" value="CFEM"/>
    <property type="match status" value="4"/>
</dbReference>
<feature type="signal peptide" evidence="15">
    <location>
        <begin position="1"/>
        <end position="18"/>
    </location>
</feature>
<comment type="subcellular location">
    <subcellularLocation>
        <location evidence="1">Cell membrane</location>
        <topology evidence="1">Lipid-anchor</topology>
        <topology evidence="1">GPI-anchor</topology>
    </subcellularLocation>
    <subcellularLocation>
        <location evidence="2">Secreted</location>
    </subcellularLocation>
</comment>
<name>A0AAF0Y8H4_9TREE</name>
<evidence type="ECO:0000256" key="3">
    <source>
        <dbReference type="ARBA" id="ARBA00010031"/>
    </source>
</evidence>
<dbReference type="GO" id="GO:0005886">
    <property type="term" value="C:plasma membrane"/>
    <property type="evidence" value="ECO:0007669"/>
    <property type="project" value="UniProtKB-SubCell"/>
</dbReference>
<evidence type="ECO:0000259" key="16">
    <source>
        <dbReference type="PROSITE" id="PS52012"/>
    </source>
</evidence>
<evidence type="ECO:0000313" key="18">
    <source>
        <dbReference type="Proteomes" id="UP000827549"/>
    </source>
</evidence>
<keyword evidence="11" id="KW-1015">Disulfide bond</keyword>
<proteinExistence type="inferred from homology"/>
<protein>
    <recommendedName>
        <fullName evidence="16">CFEM domain-containing protein</fullName>
    </recommendedName>
</protein>
<dbReference type="SMART" id="SM00747">
    <property type="entry name" value="CFEM"/>
    <property type="match status" value="4"/>
</dbReference>
<evidence type="ECO:0000256" key="8">
    <source>
        <dbReference type="ARBA" id="ARBA00022729"/>
    </source>
</evidence>
<evidence type="ECO:0000256" key="14">
    <source>
        <dbReference type="SAM" id="MobiDB-lite"/>
    </source>
</evidence>
<organism evidence="17 18">
    <name type="scientific">Vanrija pseudolonga</name>
    <dbReference type="NCBI Taxonomy" id="143232"/>
    <lineage>
        <taxon>Eukaryota</taxon>
        <taxon>Fungi</taxon>
        <taxon>Dikarya</taxon>
        <taxon>Basidiomycota</taxon>
        <taxon>Agaricomycotina</taxon>
        <taxon>Tremellomycetes</taxon>
        <taxon>Trichosporonales</taxon>
        <taxon>Trichosporonaceae</taxon>
        <taxon>Vanrija</taxon>
    </lineage>
</organism>
<evidence type="ECO:0000256" key="2">
    <source>
        <dbReference type="ARBA" id="ARBA00004613"/>
    </source>
</evidence>
<comment type="similarity">
    <text evidence="3">Belongs to the RBT5 family.</text>
</comment>
<evidence type="ECO:0000313" key="17">
    <source>
        <dbReference type="EMBL" id="WOO79914.1"/>
    </source>
</evidence>
<accession>A0AAF0Y8H4</accession>
<evidence type="ECO:0000256" key="7">
    <source>
        <dbReference type="ARBA" id="ARBA00022723"/>
    </source>
</evidence>
<evidence type="ECO:0000256" key="10">
    <source>
        <dbReference type="ARBA" id="ARBA00023136"/>
    </source>
</evidence>
<feature type="compositionally biased region" description="Low complexity" evidence="14">
    <location>
        <begin position="86"/>
        <end position="99"/>
    </location>
</feature>
<keyword evidence="9" id="KW-0408">Iron</keyword>
<evidence type="ECO:0000256" key="1">
    <source>
        <dbReference type="ARBA" id="ARBA00004609"/>
    </source>
</evidence>
<keyword evidence="6" id="KW-0349">Heme</keyword>
<feature type="domain" description="CFEM" evidence="16">
    <location>
        <begin position="97"/>
        <end position="208"/>
    </location>
</feature>
<keyword evidence="4" id="KW-1003">Cell membrane</keyword>
<dbReference type="GO" id="GO:0046872">
    <property type="term" value="F:metal ion binding"/>
    <property type="evidence" value="ECO:0007669"/>
    <property type="project" value="UniProtKB-KW"/>
</dbReference>